<keyword evidence="2" id="KW-0813">Transport</keyword>
<keyword evidence="3 6" id="KW-0732">Signal</keyword>
<dbReference type="InterPro" id="IPR006059">
    <property type="entry name" value="SBP"/>
</dbReference>
<evidence type="ECO:0000313" key="7">
    <source>
        <dbReference type="EMBL" id="AZK43533.1"/>
    </source>
</evidence>
<evidence type="ECO:0000256" key="4">
    <source>
        <dbReference type="ARBA" id="ARBA00022764"/>
    </source>
</evidence>
<evidence type="ECO:0000256" key="6">
    <source>
        <dbReference type="SAM" id="SignalP"/>
    </source>
</evidence>
<keyword evidence="8" id="KW-1185">Reference proteome</keyword>
<proteinExistence type="predicted"/>
<dbReference type="InterPro" id="IPR001188">
    <property type="entry name" value="Sperm_putr-bd"/>
</dbReference>
<accession>A0A3S8RL18</accession>
<dbReference type="GO" id="GO:0042597">
    <property type="term" value="C:periplasmic space"/>
    <property type="evidence" value="ECO:0007669"/>
    <property type="project" value="UniProtKB-SubCell"/>
</dbReference>
<comment type="subcellular location">
    <subcellularLocation>
        <location evidence="1">Periplasm</location>
    </subcellularLocation>
</comment>
<dbReference type="PROSITE" id="PS51257">
    <property type="entry name" value="PROKAR_LIPOPROTEIN"/>
    <property type="match status" value="1"/>
</dbReference>
<dbReference type="Proteomes" id="UP000278804">
    <property type="component" value="Chromosome"/>
</dbReference>
<evidence type="ECO:0000313" key="8">
    <source>
        <dbReference type="Proteomes" id="UP000278804"/>
    </source>
</evidence>
<reference evidence="7 8" key="1">
    <citation type="journal article" date="2020" name="Int. J. Syst. Evol. Microbiol.">
        <title>Description of Erysipelothrix piscisicarius sp. nov., an emergent fish pathogen, and assessment of virulence using a tiger barb (Puntigrus tetrazona) infection model.</title>
        <authorList>
            <person name="Pomaranski E.K."/>
            <person name="Griffin M.J."/>
            <person name="Camus A.C."/>
            <person name="Armwood A.R."/>
            <person name="Shelley J."/>
            <person name="Waldbieser G.C."/>
            <person name="LaFrentz B.R."/>
            <person name="Garcia J.C."/>
            <person name="Yanong R."/>
            <person name="Soto E."/>
        </authorList>
    </citation>
    <scope>NUCLEOTIDE SEQUENCE [LARGE SCALE GENOMIC DNA]</scope>
    <source>
        <strain evidence="7 8">15TAL0474</strain>
    </source>
</reference>
<dbReference type="PIRSF" id="PIRSF019574">
    <property type="entry name" value="Periplasmic_polyamine_BP"/>
    <property type="match status" value="1"/>
</dbReference>
<dbReference type="Pfam" id="PF13416">
    <property type="entry name" value="SBP_bac_8"/>
    <property type="match status" value="1"/>
</dbReference>
<dbReference type="Gene3D" id="3.40.190.10">
    <property type="entry name" value="Periplasmic binding protein-like II"/>
    <property type="match status" value="2"/>
</dbReference>
<evidence type="ECO:0000256" key="1">
    <source>
        <dbReference type="ARBA" id="ARBA00004418"/>
    </source>
</evidence>
<protein>
    <submittedName>
        <fullName evidence="7">Extracellular solute-binding protein</fullName>
    </submittedName>
</protein>
<dbReference type="GO" id="GO:0019808">
    <property type="term" value="F:polyamine binding"/>
    <property type="evidence" value="ECO:0007669"/>
    <property type="project" value="InterPro"/>
</dbReference>
<sequence length="349" mass="40323">MKKILVALLASLLVLTGCGAKETKEELRVYNWGEYIDESLIPEFENKYNVRVIYEKFLSNEQMYNKLQDGSKFDVIVPSDYTTQRMREEGMLQKIDYSKITNYEKIIPSLKGRHMDPDNEYSVPYFWGNVGILYNKNTVDRNDLETQGWNILMNEKYKGKLFFYDSERDAFMIALKAQGFSMNTTQEEELKKANDWLIEMKQTMDPVYGTNEIIDQMIGGAKDIAVMYSGDANAILLENPDMDYYSPSEGTNTWVDAMVIPIDAPNPDLAHKWIDFMISEDVSKRITEEIGYTSPIQSVIDDVTGADGAFNGIDSYVTRTGYDKDEEFFYDQNMKVILSDYWQRIKATK</sequence>
<dbReference type="KEGG" id="eri:EEI45_00800"/>
<feature type="binding site" evidence="5">
    <location>
        <position position="81"/>
    </location>
    <ligand>
        <name>spermidine</name>
        <dbReference type="ChEBI" id="CHEBI:57834"/>
    </ligand>
</feature>
<gene>
    <name evidence="7" type="ORF">EEI45_00800</name>
</gene>
<name>A0A3S8RL18_9FIRM</name>
<keyword evidence="4" id="KW-0574">Periplasm</keyword>
<dbReference type="PRINTS" id="PR00909">
    <property type="entry name" value="SPERMDNBNDNG"/>
</dbReference>
<feature type="binding site" evidence="5">
    <location>
        <position position="34"/>
    </location>
    <ligand>
        <name>spermidine</name>
        <dbReference type="ChEBI" id="CHEBI:57834"/>
    </ligand>
</feature>
<dbReference type="PANTHER" id="PTHR30222">
    <property type="entry name" value="SPERMIDINE/PUTRESCINE-BINDING PERIPLASMIC PROTEIN"/>
    <property type="match status" value="1"/>
</dbReference>
<dbReference type="CDD" id="cd13663">
    <property type="entry name" value="PBP2_PotD_PotF_like_2"/>
    <property type="match status" value="1"/>
</dbReference>
<dbReference type="GO" id="GO:0015846">
    <property type="term" value="P:polyamine transport"/>
    <property type="evidence" value="ECO:0007669"/>
    <property type="project" value="InterPro"/>
</dbReference>
<dbReference type="RefSeq" id="WP_125163755.1">
    <property type="nucleotide sequence ID" value="NZ_CP034234.1"/>
</dbReference>
<evidence type="ECO:0000256" key="2">
    <source>
        <dbReference type="ARBA" id="ARBA00022448"/>
    </source>
</evidence>
<dbReference type="SUPFAM" id="SSF53850">
    <property type="entry name" value="Periplasmic binding protein-like II"/>
    <property type="match status" value="1"/>
</dbReference>
<dbReference type="EMBL" id="CP034234">
    <property type="protein sequence ID" value="AZK43533.1"/>
    <property type="molecule type" value="Genomic_DNA"/>
</dbReference>
<evidence type="ECO:0000256" key="5">
    <source>
        <dbReference type="PIRSR" id="PIRSR019574-1"/>
    </source>
</evidence>
<dbReference type="AlphaFoldDB" id="A0A3S8RL18"/>
<feature type="signal peptide" evidence="6">
    <location>
        <begin position="1"/>
        <end position="20"/>
    </location>
</feature>
<feature type="chain" id="PRO_5019016401" evidence="6">
    <location>
        <begin position="21"/>
        <end position="349"/>
    </location>
</feature>
<organism evidence="7 8">
    <name type="scientific">Erysipelothrix piscisicarius</name>
    <dbReference type="NCBI Taxonomy" id="2485784"/>
    <lineage>
        <taxon>Bacteria</taxon>
        <taxon>Bacillati</taxon>
        <taxon>Bacillota</taxon>
        <taxon>Erysipelotrichia</taxon>
        <taxon>Erysipelotrichales</taxon>
        <taxon>Erysipelotrichaceae</taxon>
        <taxon>Erysipelothrix</taxon>
    </lineage>
</organism>
<dbReference type="PANTHER" id="PTHR30222:SF17">
    <property type="entry name" value="SPERMIDINE_PUTRESCINE-BINDING PERIPLASMIC PROTEIN"/>
    <property type="match status" value="1"/>
</dbReference>
<evidence type="ECO:0000256" key="3">
    <source>
        <dbReference type="ARBA" id="ARBA00022729"/>
    </source>
</evidence>